<keyword evidence="2" id="KW-1133">Transmembrane helix</keyword>
<dbReference type="EMBL" id="CP022387">
    <property type="protein sequence ID" value="ATA90296.1"/>
    <property type="molecule type" value="Genomic_DNA"/>
</dbReference>
<keyword evidence="2" id="KW-0472">Membrane</keyword>
<proteinExistence type="predicted"/>
<dbReference type="KEGG" id="csto:CGC58_11485"/>
<evidence type="ECO:0000256" key="2">
    <source>
        <dbReference type="SAM" id="Phobius"/>
    </source>
</evidence>
<dbReference type="RefSeq" id="WP_095896838.1">
    <property type="nucleotide sequence ID" value="NZ_CP022387.1"/>
</dbReference>
<accession>A0A250G229</accession>
<dbReference type="AlphaFoldDB" id="A0A250G229"/>
<dbReference type="Proteomes" id="UP000217348">
    <property type="component" value="Chromosome"/>
</dbReference>
<evidence type="ECO:0000256" key="1">
    <source>
        <dbReference type="SAM" id="Coils"/>
    </source>
</evidence>
<dbReference type="OrthoDB" id="1424363at2"/>
<protein>
    <submittedName>
        <fullName evidence="3">Uncharacterized protein</fullName>
    </submittedName>
</protein>
<organism evidence="3 4">
    <name type="scientific">Capnocytophaga stomatis</name>
    <dbReference type="NCBI Taxonomy" id="1848904"/>
    <lineage>
        <taxon>Bacteria</taxon>
        <taxon>Pseudomonadati</taxon>
        <taxon>Bacteroidota</taxon>
        <taxon>Flavobacteriia</taxon>
        <taxon>Flavobacteriales</taxon>
        <taxon>Flavobacteriaceae</taxon>
        <taxon>Capnocytophaga</taxon>
    </lineage>
</organism>
<feature type="transmembrane region" description="Helical" evidence="2">
    <location>
        <begin position="7"/>
        <end position="29"/>
    </location>
</feature>
<evidence type="ECO:0000313" key="4">
    <source>
        <dbReference type="Proteomes" id="UP000217348"/>
    </source>
</evidence>
<reference evidence="4" key="1">
    <citation type="submission" date="2017-06" db="EMBL/GenBank/DDBJ databases">
        <title>Capnocytophaga spp. assemblies.</title>
        <authorList>
            <person name="Gulvik C.A."/>
        </authorList>
    </citation>
    <scope>NUCLEOTIDE SEQUENCE [LARGE SCALE GENOMIC DNA]</scope>
    <source>
        <strain evidence="4">H2177</strain>
    </source>
</reference>
<keyword evidence="2" id="KW-0812">Transmembrane</keyword>
<gene>
    <name evidence="3" type="ORF">CGC58_11485</name>
</gene>
<feature type="coiled-coil region" evidence="1">
    <location>
        <begin position="37"/>
        <end position="64"/>
    </location>
</feature>
<sequence length="369" mass="43709">MKRNKKLLIVLIVLICNPISLIAIGYGIYKVRKNVKNKQEQEYLQQKEEDMQDLDKKYKFLHENPGSKNYEVVELIPRNQKLYKLRLDTIGKKLLISGVPYEEWREGDDGAYTSIKTDFEGNILGYPDGGGAYLLNDGTILDEDKGYNNSFVSDNTTWYPLIQLPFQFDYAYYTEEYKRYVHQDYDKWFKVFKELYDKAEYVYIGLGYFFKYRGKWYWMMYPSKRNGFDDDAAYQRRKAFEAQYPARESASRFTEDVPVIDPFYYTERDTIRYAVEIQHTLTEVEKKGTTYRPISYAAGYFYYTIQMSPTDTIYVKRYSAYTPGTRIIQIPYNMGGQGSNVLFIDQIPNELYPDKSYGGLYVIRPRKKK</sequence>
<name>A0A250G229_9FLAO</name>
<keyword evidence="1" id="KW-0175">Coiled coil</keyword>
<evidence type="ECO:0000313" key="3">
    <source>
        <dbReference type="EMBL" id="ATA90296.1"/>
    </source>
</evidence>